<gene>
    <name evidence="1" type="ORF">MUN89_12605</name>
</gene>
<keyword evidence="2" id="KW-1185">Reference proteome</keyword>
<dbReference type="SUPFAM" id="SSF46785">
    <property type="entry name" value="Winged helix' DNA-binding domain"/>
    <property type="match status" value="1"/>
</dbReference>
<sequence>MDELSHKNNPKKFALNMSAAQFTKFYIMHLLQVSEPMISEHFKKEFHKLTTNWIPAPSTLLDTLHEMTEEGFLARKEDYKSHEKKRQKVYWYYLTDLGKEEFDILKKRYKILFEEQLHILNKIMKDVYK</sequence>
<reference evidence="1 2" key="1">
    <citation type="submission" date="2022-04" db="EMBL/GenBank/DDBJ databases">
        <title>Halobacillus sp. isolated from saltern.</title>
        <authorList>
            <person name="Won M."/>
            <person name="Lee C.-M."/>
            <person name="Woen H.-Y."/>
            <person name="Kwon S.-W."/>
        </authorList>
    </citation>
    <scope>NUCLEOTIDE SEQUENCE [LARGE SCALE GENOMIC DNA]</scope>
    <source>
        <strain evidence="1 2">SSBR10-3</strain>
    </source>
</reference>
<dbReference type="Pfam" id="PF02334">
    <property type="entry name" value="RTP"/>
    <property type="match status" value="1"/>
</dbReference>
<organism evidence="1 2">
    <name type="scientific">Halobacillus salinarum</name>
    <dbReference type="NCBI Taxonomy" id="2932257"/>
    <lineage>
        <taxon>Bacteria</taxon>
        <taxon>Bacillati</taxon>
        <taxon>Bacillota</taxon>
        <taxon>Bacilli</taxon>
        <taxon>Bacillales</taxon>
        <taxon>Bacillaceae</taxon>
        <taxon>Halobacillus</taxon>
    </lineage>
</organism>
<dbReference type="Proteomes" id="UP000831787">
    <property type="component" value="Chromosome"/>
</dbReference>
<protein>
    <submittedName>
        <fullName evidence="1">Helix-turn-helix transcriptional regulator</fullName>
    </submittedName>
</protein>
<dbReference type="EMBL" id="CP095073">
    <property type="protein sequence ID" value="UOQ42805.1"/>
    <property type="molecule type" value="Genomic_DNA"/>
</dbReference>
<accession>A0ABY4EEA6</accession>
<dbReference type="InterPro" id="IPR036390">
    <property type="entry name" value="WH_DNA-bd_sf"/>
</dbReference>
<dbReference type="RefSeq" id="WP_244708165.1">
    <property type="nucleotide sequence ID" value="NZ_CP095073.1"/>
</dbReference>
<dbReference type="InterPro" id="IPR003432">
    <property type="entry name" value="RTP"/>
</dbReference>
<dbReference type="InterPro" id="IPR036388">
    <property type="entry name" value="WH-like_DNA-bd_sf"/>
</dbReference>
<evidence type="ECO:0000313" key="2">
    <source>
        <dbReference type="Proteomes" id="UP000831787"/>
    </source>
</evidence>
<dbReference type="Gene3D" id="1.10.10.10">
    <property type="entry name" value="Winged helix-like DNA-binding domain superfamily/Winged helix DNA-binding domain"/>
    <property type="match status" value="1"/>
</dbReference>
<proteinExistence type="predicted"/>
<evidence type="ECO:0000313" key="1">
    <source>
        <dbReference type="EMBL" id="UOQ42805.1"/>
    </source>
</evidence>
<name>A0ABY4EEA6_9BACI</name>